<dbReference type="PANTHER" id="PTHR11430">
    <property type="entry name" value="LIPOCALIN"/>
    <property type="match status" value="1"/>
</dbReference>
<dbReference type="AlphaFoldDB" id="A0A8B8STZ5"/>
<dbReference type="InterPro" id="IPR000566">
    <property type="entry name" value="Lipocln_cytosolic_FA-bd_dom"/>
</dbReference>
<dbReference type="GO" id="GO:0005615">
    <property type="term" value="C:extracellular space"/>
    <property type="evidence" value="ECO:0007669"/>
    <property type="project" value="TreeGrafter"/>
</dbReference>
<reference evidence="6" key="1">
    <citation type="submission" date="2025-08" db="UniProtKB">
        <authorList>
            <consortium name="RefSeq"/>
        </authorList>
    </citation>
    <scope>IDENTIFICATION</scope>
    <source>
        <tissue evidence="6">Ear skin</tissue>
    </source>
</reference>
<dbReference type="InterPro" id="IPR012674">
    <property type="entry name" value="Calycin"/>
</dbReference>
<dbReference type="RefSeq" id="XP_032333259.1">
    <property type="nucleotide sequence ID" value="XM_032477368.1"/>
</dbReference>
<dbReference type="Gene3D" id="2.40.128.20">
    <property type="match status" value="1"/>
</dbReference>
<dbReference type="PANTHER" id="PTHR11430:SF70">
    <property type="entry name" value="UTEROCALIN"/>
    <property type="match status" value="1"/>
</dbReference>
<name>A0A8B8STZ5_CAMFR</name>
<comment type="similarity">
    <text evidence="1">Belongs to the calycin superfamily. Lipocalin family.</text>
</comment>
<dbReference type="SUPFAM" id="SSF50814">
    <property type="entry name" value="Lipocalins"/>
    <property type="match status" value="1"/>
</dbReference>
<gene>
    <name evidence="6" type="primary">LOC102510635</name>
</gene>
<organism evidence="5 6">
    <name type="scientific">Camelus ferus</name>
    <name type="common">Wild bactrian camel</name>
    <name type="synonym">Camelus bactrianus ferus</name>
    <dbReference type="NCBI Taxonomy" id="419612"/>
    <lineage>
        <taxon>Eukaryota</taxon>
        <taxon>Metazoa</taxon>
        <taxon>Chordata</taxon>
        <taxon>Craniata</taxon>
        <taxon>Vertebrata</taxon>
        <taxon>Euteleostomi</taxon>
        <taxon>Mammalia</taxon>
        <taxon>Eutheria</taxon>
        <taxon>Laurasiatheria</taxon>
        <taxon>Artiodactyla</taxon>
        <taxon>Tylopoda</taxon>
        <taxon>Camelidae</taxon>
        <taxon>Camelus</taxon>
    </lineage>
</organism>
<feature type="domain" description="Lipocalin/cytosolic fatty-acid binding" evidence="4">
    <location>
        <begin position="36"/>
        <end position="99"/>
    </location>
</feature>
<evidence type="ECO:0000259" key="4">
    <source>
        <dbReference type="Pfam" id="PF00061"/>
    </source>
</evidence>
<dbReference type="Proteomes" id="UP000694856">
    <property type="component" value="Chromosome 4"/>
</dbReference>
<sequence>MRLWSAETGSQQRWPPTDQDSCRRARTHSFSSTASRVNGTCVPVMTVANKTKRKFQYLMEYGGQKRIFLEEVDPKSYVIFCTHHKEHGKETVVVTLFSKCRRPHPPGHHPHPPDRAGQAPRQGHPARCGSPGKTPGHSQQDPGGTPGTWRPLGSRRALNTR</sequence>
<feature type="region of interest" description="Disordered" evidence="3">
    <location>
        <begin position="1"/>
        <end position="23"/>
    </location>
</feature>
<dbReference type="InterPro" id="IPR002345">
    <property type="entry name" value="Lipocalin"/>
</dbReference>
<evidence type="ECO:0000256" key="2">
    <source>
        <dbReference type="ARBA" id="ARBA00022448"/>
    </source>
</evidence>
<evidence type="ECO:0000256" key="3">
    <source>
        <dbReference type="SAM" id="MobiDB-lite"/>
    </source>
</evidence>
<dbReference type="GO" id="GO:0036094">
    <property type="term" value="F:small molecule binding"/>
    <property type="evidence" value="ECO:0007669"/>
    <property type="project" value="InterPro"/>
</dbReference>
<accession>A0A8B8STZ5</accession>
<keyword evidence="5" id="KW-1185">Reference proteome</keyword>
<dbReference type="Pfam" id="PF00061">
    <property type="entry name" value="Lipocalin"/>
    <property type="match status" value="1"/>
</dbReference>
<feature type="region of interest" description="Disordered" evidence="3">
    <location>
        <begin position="99"/>
        <end position="161"/>
    </location>
</feature>
<evidence type="ECO:0000256" key="1">
    <source>
        <dbReference type="ARBA" id="ARBA00006889"/>
    </source>
</evidence>
<evidence type="ECO:0000313" key="5">
    <source>
        <dbReference type="Proteomes" id="UP000694856"/>
    </source>
</evidence>
<feature type="compositionally biased region" description="Basic residues" evidence="3">
    <location>
        <begin position="99"/>
        <end position="110"/>
    </location>
</feature>
<keyword evidence="2" id="KW-0813">Transport</keyword>
<protein>
    <submittedName>
        <fullName evidence="6">Uncharacterized protein LOC102510635 isoform X3</fullName>
    </submittedName>
</protein>
<dbReference type="GeneID" id="102510635"/>
<evidence type="ECO:0000313" key="6">
    <source>
        <dbReference type="RefSeq" id="XP_032333259.1"/>
    </source>
</evidence>
<proteinExistence type="inferred from homology"/>